<protein>
    <recommendedName>
        <fullName evidence="6">DUF5343 domain-containing protein</fullName>
    </recommendedName>
</protein>
<name>A0A1H5VQW1_9PSEU</name>
<dbReference type="Proteomes" id="UP000236729">
    <property type="component" value="Unassembled WGS sequence"/>
</dbReference>
<feature type="region of interest" description="Disordered" evidence="1">
    <location>
        <begin position="229"/>
        <end position="250"/>
    </location>
</feature>
<dbReference type="Proteomes" id="UP000199690">
    <property type="component" value="Unassembled WGS sequence"/>
</dbReference>
<organism evidence="2 5">
    <name type="scientific">Saccharopolyspora kobensis</name>
    <dbReference type="NCBI Taxonomy" id="146035"/>
    <lineage>
        <taxon>Bacteria</taxon>
        <taxon>Bacillati</taxon>
        <taxon>Actinomycetota</taxon>
        <taxon>Actinomycetes</taxon>
        <taxon>Pseudonocardiales</taxon>
        <taxon>Pseudonocardiaceae</taxon>
        <taxon>Saccharopolyspora</taxon>
    </lineage>
</organism>
<evidence type="ECO:0000313" key="5">
    <source>
        <dbReference type="Proteomes" id="UP000236729"/>
    </source>
</evidence>
<accession>A0A1H5VQW1</accession>
<evidence type="ECO:0000313" key="4">
    <source>
        <dbReference type="Proteomes" id="UP000199690"/>
    </source>
</evidence>
<evidence type="ECO:0000313" key="2">
    <source>
        <dbReference type="EMBL" id="SEF89614.1"/>
    </source>
</evidence>
<dbReference type="EMBL" id="FOME01000001">
    <property type="protein sequence ID" value="SFC58121.1"/>
    <property type="molecule type" value="Genomic_DNA"/>
</dbReference>
<gene>
    <name evidence="2" type="ORF">SAMN02982929_00957</name>
    <name evidence="3" type="ORF">SAMN05216506_1011113</name>
</gene>
<sequence>MATNEDVTTSTFVPPYNLTFGVFMSSLDRMAGDEALPSVIDRSYLHWMPGTVQSNYLSLFRKTGLIDSNDVPTQLLHDIVYNQDARPIVVERLVREHYAPVLDLGPYATAQQLLDTWRESFGQSGETRRKAIRFFMQAAKFAGITVSKNWERNADKISRQAAPSRPRRSRAPRVPKQASAPESTSRPTETVILAEGAGKLSLGVEIDPLKLTEEDRKFVFGIIDSIHSYREAHPGNEPDVTSRETDSDTD</sequence>
<dbReference type="EMBL" id="FNVB01000002">
    <property type="protein sequence ID" value="SEF89614.1"/>
    <property type="molecule type" value="Genomic_DNA"/>
</dbReference>
<reference evidence="2" key="1">
    <citation type="submission" date="2016-10" db="EMBL/GenBank/DDBJ databases">
        <authorList>
            <person name="de Groot N.N."/>
        </authorList>
    </citation>
    <scope>NUCLEOTIDE SEQUENCE [LARGE SCALE GENOMIC DNA]</scope>
    <source>
        <strain evidence="2">ATCC 20501</strain>
    </source>
</reference>
<accession>A0A1I1KC50</accession>
<evidence type="ECO:0000313" key="3">
    <source>
        <dbReference type="EMBL" id="SFC58121.1"/>
    </source>
</evidence>
<dbReference type="SMR" id="A0A1H5VQW1"/>
<evidence type="ECO:0008006" key="6">
    <source>
        <dbReference type="Google" id="ProtNLM"/>
    </source>
</evidence>
<dbReference type="AlphaFoldDB" id="A0A1H5VQW1"/>
<feature type="region of interest" description="Disordered" evidence="1">
    <location>
        <begin position="156"/>
        <end position="189"/>
    </location>
</feature>
<proteinExistence type="predicted"/>
<keyword evidence="4" id="KW-1185">Reference proteome</keyword>
<evidence type="ECO:0000256" key="1">
    <source>
        <dbReference type="SAM" id="MobiDB-lite"/>
    </source>
</evidence>
<dbReference type="RefSeq" id="WP_177247398.1">
    <property type="nucleotide sequence ID" value="NZ_FNVB01000002.1"/>
</dbReference>
<reference evidence="4 5" key="2">
    <citation type="submission" date="2016-10" db="EMBL/GenBank/DDBJ databases">
        <authorList>
            <person name="Varghese N."/>
            <person name="Submissions S."/>
        </authorList>
    </citation>
    <scope>NUCLEOTIDE SEQUENCE [LARGE SCALE GENOMIC DNA]</scope>
    <source>
        <strain evidence="5">ATCC 20501</strain>
        <strain evidence="3 4">CGMCC 4.3529</strain>
    </source>
</reference>